<reference evidence="2 3" key="1">
    <citation type="submission" date="2015-10" db="EMBL/GenBank/DDBJ databases">
        <title>The world's first case of liver abscess caused by Pannonibacter phragmitetus.</title>
        <authorList>
            <person name="Ming D."/>
            <person name="Wang M."/>
            <person name="Zhou Y."/>
            <person name="Jiang T."/>
            <person name="Hu S."/>
        </authorList>
    </citation>
    <scope>NUCLEOTIDE SEQUENCE [LARGE SCALE GENOMIC DNA]</scope>
    <source>
        <strain evidence="2 3">31801</strain>
    </source>
</reference>
<feature type="transmembrane region" description="Helical" evidence="1">
    <location>
        <begin position="159"/>
        <end position="176"/>
    </location>
</feature>
<keyword evidence="1" id="KW-0812">Transmembrane</keyword>
<dbReference type="STRING" id="121719.APZ00_03675"/>
<evidence type="ECO:0000313" key="3">
    <source>
        <dbReference type="Proteomes" id="UP000064921"/>
    </source>
</evidence>
<sequence length="351" mass="38546">MVQDAASPTKNKPKLLSRKFILSWAVCSLAYGILSHIAAPGKGPYIGRYISAKHAVFADRTVTAAWWELPQVLMAPPIETMFVVIAGGSPPYKWVFPVAGLLVVLLGFLATLIVTGFGLAWVGKKALGRLFPTDGTFLGQRIQSAIPSFSRFGNRRGKAIILLLAAFGIVGAIYINDNNYRSGSGSRGGSFASFRAEAMQSASRIWEWRFGPEIVWLYRDQRGASCFASFIDDSGQYIITIDGSLGVYVGNPSWEQRPPGRNFALHQGNLKFADLVNQSTWRWGGVEFLYGNGNFSFLSIVQKDVQFWGQVAYGLSDLTLTFDGVTVKRSANLAFGGWLNGSMRDCDQLRK</sequence>
<dbReference type="KEGG" id="pphr:APZ00_03675"/>
<accession>A0A0U2W134</accession>
<evidence type="ECO:0000256" key="1">
    <source>
        <dbReference type="SAM" id="Phobius"/>
    </source>
</evidence>
<keyword evidence="1" id="KW-1133">Transmembrane helix</keyword>
<dbReference type="AlphaFoldDB" id="A0A0U2W134"/>
<organism evidence="2 3">
    <name type="scientific">Pannonibacter phragmitetus</name>
    <dbReference type="NCBI Taxonomy" id="121719"/>
    <lineage>
        <taxon>Bacteria</taxon>
        <taxon>Pseudomonadati</taxon>
        <taxon>Pseudomonadota</taxon>
        <taxon>Alphaproteobacteria</taxon>
        <taxon>Hyphomicrobiales</taxon>
        <taxon>Stappiaceae</taxon>
        <taxon>Pannonibacter</taxon>
    </lineage>
</organism>
<protein>
    <submittedName>
        <fullName evidence="2">Uncharacterized protein</fullName>
    </submittedName>
</protein>
<keyword evidence="1" id="KW-0472">Membrane</keyword>
<evidence type="ECO:0000313" key="2">
    <source>
        <dbReference type="EMBL" id="ALV26282.1"/>
    </source>
</evidence>
<feature type="transmembrane region" description="Helical" evidence="1">
    <location>
        <begin position="94"/>
        <end position="122"/>
    </location>
</feature>
<keyword evidence="3" id="KW-1185">Reference proteome</keyword>
<feature type="transmembrane region" description="Helical" evidence="1">
    <location>
        <begin position="20"/>
        <end position="39"/>
    </location>
</feature>
<name>A0A0U2W134_9HYPH</name>
<gene>
    <name evidence="2" type="ORF">APZ00_03675</name>
</gene>
<proteinExistence type="predicted"/>
<dbReference type="Proteomes" id="UP000064921">
    <property type="component" value="Chromosome"/>
</dbReference>
<dbReference type="RefSeq" id="WP_058898086.1">
    <property type="nucleotide sequence ID" value="NZ_CP013068.1"/>
</dbReference>
<dbReference type="EMBL" id="CP013068">
    <property type="protein sequence ID" value="ALV26282.1"/>
    <property type="molecule type" value="Genomic_DNA"/>
</dbReference>